<evidence type="ECO:0000313" key="2">
    <source>
        <dbReference type="Proteomes" id="UP000218890"/>
    </source>
</evidence>
<sequence>MTADQALERAKAVLNIQDVWMHQSYAWMAKDFDPKFSDVELIGAQHKHVVARATFAEITDGQQHAPYLYRVYIDLGMRLVQVEENTDPANEGGADRPHVLASVEATLVAEYRTAEDPGEDALNAFAARNASYHVWPFWREYVVSQCDRMRLPRVMIPTMHLKHSAQ</sequence>
<dbReference type="RefSeq" id="WP_096407758.1">
    <property type="nucleotide sequence ID" value="NZ_AP017372.2"/>
</dbReference>
<gene>
    <name evidence="1" type="ORF">HH1059_04400</name>
</gene>
<organism evidence="1 2">
    <name type="scientific">Halorhodospira halochloris</name>
    <name type="common">Ectothiorhodospira halochloris</name>
    <dbReference type="NCBI Taxonomy" id="1052"/>
    <lineage>
        <taxon>Bacteria</taxon>
        <taxon>Pseudomonadati</taxon>
        <taxon>Pseudomonadota</taxon>
        <taxon>Gammaproteobacteria</taxon>
        <taxon>Chromatiales</taxon>
        <taxon>Ectothiorhodospiraceae</taxon>
        <taxon>Halorhodospira</taxon>
    </lineage>
</organism>
<dbReference type="AlphaFoldDB" id="A0A120MZN6"/>
<dbReference type="InterPro" id="IPR035958">
    <property type="entry name" value="SecB-like_sf"/>
</dbReference>
<dbReference type="SUPFAM" id="SSF54611">
    <property type="entry name" value="SecB-like"/>
    <property type="match status" value="1"/>
</dbReference>
<keyword evidence="2" id="KW-1185">Reference proteome</keyword>
<dbReference type="Proteomes" id="UP000218890">
    <property type="component" value="Chromosome"/>
</dbReference>
<evidence type="ECO:0000313" key="1">
    <source>
        <dbReference type="EMBL" id="BAU57113.1"/>
    </source>
</evidence>
<dbReference type="EMBL" id="AP017372">
    <property type="protein sequence ID" value="BAU57113.1"/>
    <property type="molecule type" value="Genomic_DNA"/>
</dbReference>
<reference evidence="1" key="1">
    <citation type="submission" date="2016-02" db="EMBL/GenBank/DDBJ databases">
        <title>Halorhodospira halochloris DSM-1059 complete genome, version 2.</title>
        <authorList>
            <person name="Tsukatani Y."/>
        </authorList>
    </citation>
    <scope>NUCLEOTIDE SEQUENCE</scope>
    <source>
        <strain evidence="1">DSM 1059</strain>
    </source>
</reference>
<evidence type="ECO:0008006" key="3">
    <source>
        <dbReference type="Google" id="ProtNLM"/>
    </source>
</evidence>
<accession>A0A120MZN6</accession>
<name>A0A120MZN6_HALHR</name>
<protein>
    <recommendedName>
        <fullName evidence="3">Preprotein translocase subunit SecB</fullName>
    </recommendedName>
</protein>
<dbReference type="KEGG" id="hhk:HH1059_04400"/>
<proteinExistence type="predicted"/>
<dbReference type="OrthoDB" id="6058761at2"/>